<dbReference type="Proteomes" id="UP000310636">
    <property type="component" value="Unassembled WGS sequence"/>
</dbReference>
<dbReference type="Pfam" id="PF07833">
    <property type="entry name" value="Cu_amine_oxidN1"/>
    <property type="match status" value="1"/>
</dbReference>
<evidence type="ECO:0000256" key="1">
    <source>
        <dbReference type="SAM" id="SignalP"/>
    </source>
</evidence>
<protein>
    <recommendedName>
        <fullName evidence="2">Copper amine oxidase-like N-terminal domain-containing protein</fullName>
    </recommendedName>
</protein>
<gene>
    <name evidence="3" type="ORF">E6C55_30865</name>
</gene>
<proteinExistence type="predicted"/>
<accession>A0A4S4BFW2</accession>
<reference evidence="3 4" key="1">
    <citation type="submission" date="2019-04" db="EMBL/GenBank/DDBJ databases">
        <title>Cohnella sp. nov. isolated from preserved vegetables.</title>
        <authorList>
            <person name="Lin S.-Y."/>
            <person name="Hung M.-H."/>
            <person name="Young C.-C."/>
        </authorList>
    </citation>
    <scope>NUCLEOTIDE SEQUENCE [LARGE SCALE GENOMIC DNA]</scope>
    <source>
        <strain evidence="3 4">CC-MHH1044</strain>
    </source>
</reference>
<keyword evidence="4" id="KW-1185">Reference proteome</keyword>
<feature type="domain" description="Copper amine oxidase-like N-terminal" evidence="2">
    <location>
        <begin position="74"/>
        <end position="164"/>
    </location>
</feature>
<evidence type="ECO:0000313" key="3">
    <source>
        <dbReference type="EMBL" id="THF73044.1"/>
    </source>
</evidence>
<evidence type="ECO:0000259" key="2">
    <source>
        <dbReference type="Pfam" id="PF07833"/>
    </source>
</evidence>
<dbReference type="AlphaFoldDB" id="A0A4S4BFW2"/>
<comment type="caution">
    <text evidence="3">The sequence shown here is derived from an EMBL/GenBank/DDBJ whole genome shotgun (WGS) entry which is preliminary data.</text>
</comment>
<feature type="chain" id="PRO_5038368966" description="Copper amine oxidase-like N-terminal domain-containing protein" evidence="1">
    <location>
        <begin position="23"/>
        <end position="411"/>
    </location>
</feature>
<dbReference type="InterPro" id="IPR012854">
    <property type="entry name" value="Cu_amine_oxidase-like_N"/>
</dbReference>
<dbReference type="InterPro" id="IPR036582">
    <property type="entry name" value="Mao_N_sf"/>
</dbReference>
<sequence>MRMHYRKAALAAMALLLGAAVAGGPFALAQANGTHSAIAAEALSAIAAAPLPESTIYSLYPGGMSYDIRHPGDQLLVKNGVTYLSLKELSLAFRDIVWSADSRGVLTATGPNRKLTWGAGSKIAYTNFGKTTMAAAPIRSNGQWYYPLKSLAAWAGGEVKLSNGGELFVDYTPKSILAGDPQGWYWVRRDNGIVYAAVGGELPHTIGWSNVRAYQYYGMTATKLEEGDTVLLAVYHVYGEPMLGTELYQLVIRDGKLDLQTKISYYGFHSTTSVETSEEGYHVLMGSGSVLLLDEAGEVAKKLDAALLMGEEQDSYTLEYISLEDGIALVRPYTSGLLQLVDLERGTRIALYRELLPAEEGELLDSWGKLEFDYPTDRLSLVKREGNIFTFEHTALAGSEKSTLTYEWKRE</sequence>
<dbReference type="SUPFAM" id="SSF55383">
    <property type="entry name" value="Copper amine oxidase, domain N"/>
    <property type="match status" value="1"/>
</dbReference>
<dbReference type="EMBL" id="SSOB01000064">
    <property type="protein sequence ID" value="THF73044.1"/>
    <property type="molecule type" value="Genomic_DNA"/>
</dbReference>
<dbReference type="RefSeq" id="WP_136373692.1">
    <property type="nucleotide sequence ID" value="NZ_SSOB01000064.1"/>
</dbReference>
<evidence type="ECO:0000313" key="4">
    <source>
        <dbReference type="Proteomes" id="UP000310636"/>
    </source>
</evidence>
<name>A0A4S4BFW2_9BACL</name>
<feature type="signal peptide" evidence="1">
    <location>
        <begin position="1"/>
        <end position="22"/>
    </location>
</feature>
<organism evidence="3 4">
    <name type="scientific">Cohnella fermenti</name>
    <dbReference type="NCBI Taxonomy" id="2565925"/>
    <lineage>
        <taxon>Bacteria</taxon>
        <taxon>Bacillati</taxon>
        <taxon>Bacillota</taxon>
        <taxon>Bacilli</taxon>
        <taxon>Bacillales</taxon>
        <taxon>Paenibacillaceae</taxon>
        <taxon>Cohnella</taxon>
    </lineage>
</organism>
<keyword evidence="1" id="KW-0732">Signal</keyword>
<dbReference type="OrthoDB" id="2613181at2"/>